<protein>
    <submittedName>
        <fullName evidence="5">Condensation domain-containing protein</fullName>
    </submittedName>
</protein>
<comment type="cofactor">
    <cofactor evidence="1">
        <name>pantetheine 4'-phosphate</name>
        <dbReference type="ChEBI" id="CHEBI:47942"/>
    </cofactor>
</comment>
<proteinExistence type="predicted"/>
<dbReference type="EMBL" id="JAJAUY010000275">
    <property type="protein sequence ID" value="MCB5183579.1"/>
    <property type="molecule type" value="Genomic_DNA"/>
</dbReference>
<evidence type="ECO:0000256" key="1">
    <source>
        <dbReference type="ARBA" id="ARBA00001957"/>
    </source>
</evidence>
<dbReference type="Proteomes" id="UP001199054">
    <property type="component" value="Unassembled WGS sequence"/>
</dbReference>
<dbReference type="SUPFAM" id="SSF52777">
    <property type="entry name" value="CoA-dependent acyltransferases"/>
    <property type="match status" value="1"/>
</dbReference>
<dbReference type="PANTHER" id="PTHR45527">
    <property type="entry name" value="NONRIBOSOMAL PEPTIDE SYNTHETASE"/>
    <property type="match status" value="1"/>
</dbReference>
<dbReference type="Pfam" id="PF00550">
    <property type="entry name" value="PP-binding"/>
    <property type="match status" value="1"/>
</dbReference>
<gene>
    <name evidence="5" type="ORF">LG632_30025</name>
</gene>
<keyword evidence="3" id="KW-0597">Phosphoprotein</keyword>
<dbReference type="InterPro" id="IPR001242">
    <property type="entry name" value="Condensation_dom"/>
</dbReference>
<evidence type="ECO:0000313" key="5">
    <source>
        <dbReference type="EMBL" id="MCB5183579.1"/>
    </source>
</evidence>
<evidence type="ECO:0000256" key="2">
    <source>
        <dbReference type="ARBA" id="ARBA00022450"/>
    </source>
</evidence>
<dbReference type="PROSITE" id="PS00012">
    <property type="entry name" value="PHOSPHOPANTETHEINE"/>
    <property type="match status" value="1"/>
</dbReference>
<dbReference type="PROSITE" id="PS50075">
    <property type="entry name" value="CARRIER"/>
    <property type="match status" value="1"/>
</dbReference>
<dbReference type="SMART" id="SM00823">
    <property type="entry name" value="PKS_PP"/>
    <property type="match status" value="1"/>
</dbReference>
<dbReference type="PANTHER" id="PTHR45527:SF1">
    <property type="entry name" value="FATTY ACID SYNTHASE"/>
    <property type="match status" value="1"/>
</dbReference>
<dbReference type="Gene3D" id="1.10.1200.10">
    <property type="entry name" value="ACP-like"/>
    <property type="match status" value="1"/>
</dbReference>
<dbReference type="Gene3D" id="3.30.559.10">
    <property type="entry name" value="Chloramphenicol acetyltransferase-like domain"/>
    <property type="match status" value="1"/>
</dbReference>
<dbReference type="InterPro" id="IPR023213">
    <property type="entry name" value="CAT-like_dom_sf"/>
</dbReference>
<organism evidence="5 6">
    <name type="scientific">Streptomyces antimicrobicus</name>
    <dbReference type="NCBI Taxonomy" id="2883108"/>
    <lineage>
        <taxon>Bacteria</taxon>
        <taxon>Bacillati</taxon>
        <taxon>Actinomycetota</taxon>
        <taxon>Actinomycetes</taxon>
        <taxon>Kitasatosporales</taxon>
        <taxon>Streptomycetaceae</taxon>
        <taxon>Streptomyces</taxon>
    </lineage>
</organism>
<accession>A0ABS8BGA5</accession>
<reference evidence="5 6" key="1">
    <citation type="submission" date="2021-10" db="EMBL/GenBank/DDBJ databases">
        <title>Streptomyces sp. strain SMC 277, a novel streptomycete isolated from soil.</title>
        <authorList>
            <person name="Chanama M."/>
        </authorList>
    </citation>
    <scope>NUCLEOTIDE SEQUENCE [LARGE SCALE GENOMIC DNA]</scope>
    <source>
        <strain evidence="5 6">SMC 277</strain>
    </source>
</reference>
<evidence type="ECO:0000256" key="3">
    <source>
        <dbReference type="ARBA" id="ARBA00022553"/>
    </source>
</evidence>
<evidence type="ECO:0000313" key="6">
    <source>
        <dbReference type="Proteomes" id="UP001199054"/>
    </source>
</evidence>
<dbReference type="RefSeq" id="WP_226731085.1">
    <property type="nucleotide sequence ID" value="NZ_JAJAUY010000275.1"/>
</dbReference>
<comment type="caution">
    <text evidence="5">The sequence shown here is derived from an EMBL/GenBank/DDBJ whole genome shotgun (WGS) entry which is preliminary data.</text>
</comment>
<dbReference type="InterPro" id="IPR006162">
    <property type="entry name" value="Ppantetheine_attach_site"/>
</dbReference>
<name>A0ABS8BGA5_9ACTN</name>
<sequence>ALCRLFAEVLGIPQAGADDSFFALGGHSLLGTRLISRIRTEFGVELPVRSLFEQPTPAGLAGLLGQAAGARPALVAMARPEPLPVSYAQQRLWFLGRLDGDSAAYNLPLALRLTGELDADALRAALGDVVARHESLRTVFREVAGNPVQIVLDAAQHAPDLPVTATTEDALPAALAQAAAAGFDLEREIP</sequence>
<dbReference type="InterPro" id="IPR020806">
    <property type="entry name" value="PKS_PP-bd"/>
</dbReference>
<feature type="non-terminal residue" evidence="5">
    <location>
        <position position="1"/>
    </location>
</feature>
<dbReference type="SUPFAM" id="SSF47336">
    <property type="entry name" value="ACP-like"/>
    <property type="match status" value="1"/>
</dbReference>
<feature type="non-terminal residue" evidence="5">
    <location>
        <position position="190"/>
    </location>
</feature>
<keyword evidence="2" id="KW-0596">Phosphopantetheine</keyword>
<evidence type="ECO:0000259" key="4">
    <source>
        <dbReference type="PROSITE" id="PS50075"/>
    </source>
</evidence>
<keyword evidence="6" id="KW-1185">Reference proteome</keyword>
<feature type="domain" description="Carrier" evidence="4">
    <location>
        <begin position="1"/>
        <end position="68"/>
    </location>
</feature>
<dbReference type="InterPro" id="IPR036736">
    <property type="entry name" value="ACP-like_sf"/>
</dbReference>
<dbReference type="InterPro" id="IPR009081">
    <property type="entry name" value="PP-bd_ACP"/>
</dbReference>
<dbReference type="Pfam" id="PF00668">
    <property type="entry name" value="Condensation"/>
    <property type="match status" value="1"/>
</dbReference>